<dbReference type="EMBL" id="LT559118">
    <property type="protein sequence ID" value="SBO94464.1"/>
    <property type="molecule type" value="Genomic_DNA"/>
</dbReference>
<gene>
    <name evidence="1" type="ORF">BN4615_P3980</name>
</gene>
<name>A0A1M4E6R6_9ACTN</name>
<reference evidence="1" key="1">
    <citation type="submission" date="2016-04" db="EMBL/GenBank/DDBJ databases">
        <authorList>
            <person name="Evans L.H."/>
            <person name="Alamgir A."/>
            <person name="Owens N."/>
            <person name="Weber N.D."/>
            <person name="Virtaneva K."/>
            <person name="Barbian K."/>
            <person name="Babar A."/>
            <person name="Rosenke K."/>
        </authorList>
    </citation>
    <scope>NUCLEOTIDE SEQUENCE</scope>
    <source>
        <strain evidence="1">Nono1</strain>
    </source>
</reference>
<sequence length="42" mass="4737">MCRDAYPGHHAWWVLCGNYPRLATGLYLLTGGRAPDRPPEPQ</sequence>
<proteinExistence type="predicted"/>
<dbReference type="AlphaFoldDB" id="A0A1M4E6R6"/>
<evidence type="ECO:0000313" key="1">
    <source>
        <dbReference type="EMBL" id="SBO94464.1"/>
    </source>
</evidence>
<protein>
    <submittedName>
        <fullName evidence="1">Uncharacterized protein</fullName>
    </submittedName>
</protein>
<accession>A0A1M4E6R6</accession>
<organism evidence="1">
    <name type="scientific">Nonomuraea gerenzanensis</name>
    <dbReference type="NCBI Taxonomy" id="93944"/>
    <lineage>
        <taxon>Bacteria</taxon>
        <taxon>Bacillati</taxon>
        <taxon>Actinomycetota</taxon>
        <taxon>Actinomycetes</taxon>
        <taxon>Streptosporangiales</taxon>
        <taxon>Streptosporangiaceae</taxon>
        <taxon>Nonomuraea</taxon>
    </lineage>
</organism>